<feature type="domain" description="DUF397" evidence="1">
    <location>
        <begin position="12"/>
        <end position="42"/>
    </location>
</feature>
<sequence>MTDGGEFPCAATTGCVEVTHLGTHIVVRDSKAPGAGAVVLSSPRG</sequence>
<dbReference type="Pfam" id="PF04149">
    <property type="entry name" value="DUF397"/>
    <property type="match status" value="1"/>
</dbReference>
<evidence type="ECO:0000313" key="2">
    <source>
        <dbReference type="EMBL" id="MFC7614037.1"/>
    </source>
</evidence>
<dbReference type="EMBL" id="JBHTEY010000004">
    <property type="protein sequence ID" value="MFC7614037.1"/>
    <property type="molecule type" value="Genomic_DNA"/>
</dbReference>
<evidence type="ECO:0000313" key="3">
    <source>
        <dbReference type="Proteomes" id="UP001596512"/>
    </source>
</evidence>
<gene>
    <name evidence="2" type="ORF">ACFQV2_11220</name>
</gene>
<comment type="caution">
    <text evidence="2">The sequence shown here is derived from an EMBL/GenBank/DDBJ whole genome shotgun (WGS) entry which is preliminary data.</text>
</comment>
<dbReference type="Proteomes" id="UP001596512">
    <property type="component" value="Unassembled WGS sequence"/>
</dbReference>
<organism evidence="2 3">
    <name type="scientific">Actinokineospora soli</name>
    <dbReference type="NCBI Taxonomy" id="1048753"/>
    <lineage>
        <taxon>Bacteria</taxon>
        <taxon>Bacillati</taxon>
        <taxon>Actinomycetota</taxon>
        <taxon>Actinomycetes</taxon>
        <taxon>Pseudonocardiales</taxon>
        <taxon>Pseudonocardiaceae</taxon>
        <taxon>Actinokineospora</taxon>
    </lineage>
</organism>
<dbReference type="InterPro" id="IPR007278">
    <property type="entry name" value="DUF397"/>
</dbReference>
<name>A0ABW2TJU8_9PSEU</name>
<proteinExistence type="predicted"/>
<protein>
    <submittedName>
        <fullName evidence="2">DUF397 domain-containing protein</fullName>
    </submittedName>
</protein>
<accession>A0ABW2TJU8</accession>
<reference evidence="3" key="1">
    <citation type="journal article" date="2019" name="Int. J. Syst. Evol. Microbiol.">
        <title>The Global Catalogue of Microorganisms (GCM) 10K type strain sequencing project: providing services to taxonomists for standard genome sequencing and annotation.</title>
        <authorList>
            <consortium name="The Broad Institute Genomics Platform"/>
            <consortium name="The Broad Institute Genome Sequencing Center for Infectious Disease"/>
            <person name="Wu L."/>
            <person name="Ma J."/>
        </authorList>
    </citation>
    <scope>NUCLEOTIDE SEQUENCE [LARGE SCALE GENOMIC DNA]</scope>
    <source>
        <strain evidence="3">JCM 17695</strain>
    </source>
</reference>
<keyword evidence="3" id="KW-1185">Reference proteome</keyword>
<evidence type="ECO:0000259" key="1">
    <source>
        <dbReference type="Pfam" id="PF04149"/>
    </source>
</evidence>